<gene>
    <name evidence="2" type="ORF">NPIL_6791</name>
</gene>
<comment type="caution">
    <text evidence="2">The sequence shown here is derived from an EMBL/GenBank/DDBJ whole genome shotgun (WGS) entry which is preliminary data.</text>
</comment>
<feature type="compositionally biased region" description="Basic and acidic residues" evidence="1">
    <location>
        <begin position="14"/>
        <end position="31"/>
    </location>
</feature>
<evidence type="ECO:0000313" key="3">
    <source>
        <dbReference type="Proteomes" id="UP000887013"/>
    </source>
</evidence>
<feature type="compositionally biased region" description="Basic and acidic residues" evidence="1">
    <location>
        <begin position="45"/>
        <end position="55"/>
    </location>
</feature>
<dbReference type="AlphaFoldDB" id="A0A8X6N5T6"/>
<proteinExistence type="predicted"/>
<accession>A0A8X6N5T6</accession>
<keyword evidence="3" id="KW-1185">Reference proteome</keyword>
<feature type="compositionally biased region" description="Low complexity" evidence="1">
    <location>
        <begin position="63"/>
        <end position="74"/>
    </location>
</feature>
<reference evidence="2" key="1">
    <citation type="submission" date="2020-08" db="EMBL/GenBank/DDBJ databases">
        <title>Multicomponent nature underlies the extraordinary mechanical properties of spider dragline silk.</title>
        <authorList>
            <person name="Kono N."/>
            <person name="Nakamura H."/>
            <person name="Mori M."/>
            <person name="Yoshida Y."/>
            <person name="Ohtoshi R."/>
            <person name="Malay A.D."/>
            <person name="Moran D.A.P."/>
            <person name="Tomita M."/>
            <person name="Numata K."/>
            <person name="Arakawa K."/>
        </authorList>
    </citation>
    <scope>NUCLEOTIDE SEQUENCE</scope>
</reference>
<dbReference type="EMBL" id="BMAW01100426">
    <property type="protein sequence ID" value="GFS94836.1"/>
    <property type="molecule type" value="Genomic_DNA"/>
</dbReference>
<protein>
    <submittedName>
        <fullName evidence="2">Uncharacterized protein</fullName>
    </submittedName>
</protein>
<feature type="region of interest" description="Disordered" evidence="1">
    <location>
        <begin position="1"/>
        <end position="88"/>
    </location>
</feature>
<name>A0A8X6N5T6_NEPPI</name>
<organism evidence="2 3">
    <name type="scientific">Nephila pilipes</name>
    <name type="common">Giant wood spider</name>
    <name type="synonym">Nephila maculata</name>
    <dbReference type="NCBI Taxonomy" id="299642"/>
    <lineage>
        <taxon>Eukaryota</taxon>
        <taxon>Metazoa</taxon>
        <taxon>Ecdysozoa</taxon>
        <taxon>Arthropoda</taxon>
        <taxon>Chelicerata</taxon>
        <taxon>Arachnida</taxon>
        <taxon>Araneae</taxon>
        <taxon>Araneomorphae</taxon>
        <taxon>Entelegynae</taxon>
        <taxon>Araneoidea</taxon>
        <taxon>Nephilidae</taxon>
        <taxon>Nephila</taxon>
    </lineage>
</organism>
<evidence type="ECO:0000313" key="2">
    <source>
        <dbReference type="EMBL" id="GFS94836.1"/>
    </source>
</evidence>
<evidence type="ECO:0000256" key="1">
    <source>
        <dbReference type="SAM" id="MobiDB-lite"/>
    </source>
</evidence>
<dbReference type="Proteomes" id="UP000887013">
    <property type="component" value="Unassembled WGS sequence"/>
</dbReference>
<sequence length="88" mass="10407">MERYYQRPGGRQRTAKEQQQLREAPKSRQMDEQQGEAGTGTATANRRDTDSSSDRKQRRSHQQQRQQQTTPVQTARRRDNQLNQELNH</sequence>